<gene>
    <name evidence="1" type="ORF">S01H4_57998</name>
</gene>
<reference evidence="1" key="1">
    <citation type="journal article" date="2014" name="Front. Microbiol.">
        <title>High frequency of phylogenetically diverse reductive dehalogenase-homologous genes in deep subseafloor sedimentary metagenomes.</title>
        <authorList>
            <person name="Kawai M."/>
            <person name="Futagami T."/>
            <person name="Toyoda A."/>
            <person name="Takaki Y."/>
            <person name="Nishi S."/>
            <person name="Hori S."/>
            <person name="Arai W."/>
            <person name="Tsubouchi T."/>
            <person name="Morono Y."/>
            <person name="Uchiyama I."/>
            <person name="Ito T."/>
            <person name="Fujiyama A."/>
            <person name="Inagaki F."/>
            <person name="Takami H."/>
        </authorList>
    </citation>
    <scope>NUCLEOTIDE SEQUENCE</scope>
    <source>
        <strain evidence="1">Expedition CK06-06</strain>
    </source>
</reference>
<proteinExistence type="predicted"/>
<feature type="non-terminal residue" evidence="1">
    <location>
        <position position="1"/>
    </location>
</feature>
<evidence type="ECO:0000313" key="1">
    <source>
        <dbReference type="EMBL" id="GAH11550.1"/>
    </source>
</evidence>
<sequence length="39" mass="4538">DFKFGTWRYEHQNDGGTIISGVLKSTGNVSKYQKIYRDK</sequence>
<dbReference type="AlphaFoldDB" id="X1DTJ7"/>
<accession>X1DTJ7</accession>
<name>X1DTJ7_9ZZZZ</name>
<protein>
    <submittedName>
        <fullName evidence="1">Uncharacterized protein</fullName>
    </submittedName>
</protein>
<comment type="caution">
    <text evidence="1">The sequence shown here is derived from an EMBL/GenBank/DDBJ whole genome shotgun (WGS) entry which is preliminary data.</text>
</comment>
<organism evidence="1">
    <name type="scientific">marine sediment metagenome</name>
    <dbReference type="NCBI Taxonomy" id="412755"/>
    <lineage>
        <taxon>unclassified sequences</taxon>
        <taxon>metagenomes</taxon>
        <taxon>ecological metagenomes</taxon>
    </lineage>
</organism>
<dbReference type="EMBL" id="BART01033830">
    <property type="protein sequence ID" value="GAH11550.1"/>
    <property type="molecule type" value="Genomic_DNA"/>
</dbReference>